<dbReference type="RefSeq" id="WP_330671323.1">
    <property type="nucleotide sequence ID" value="NZ_BAABXP010000001.1"/>
</dbReference>
<dbReference type="SUPFAM" id="SSF50182">
    <property type="entry name" value="Sm-like ribonucleoproteins"/>
    <property type="match status" value="1"/>
</dbReference>
<dbReference type="InterPro" id="IPR006686">
    <property type="entry name" value="MscS_channel_CS"/>
</dbReference>
<dbReference type="InterPro" id="IPR049278">
    <property type="entry name" value="MS_channel_C"/>
</dbReference>
<keyword evidence="11" id="KW-1185">Reference proteome</keyword>
<dbReference type="InterPro" id="IPR010920">
    <property type="entry name" value="LSM_dom_sf"/>
</dbReference>
<feature type="domain" description="Mechanosensitive ion channel MscS" evidence="8">
    <location>
        <begin position="137"/>
        <end position="204"/>
    </location>
</feature>
<evidence type="ECO:0000256" key="3">
    <source>
        <dbReference type="ARBA" id="ARBA00022475"/>
    </source>
</evidence>
<sequence>MDMETVNETVEKVDQGLEEIGLGGVSDNIKEILNLKEYMAGQIPAIVGFGLKVVLAIIVFFVGRKLIRWAVKLMKRSMERARLDEGVVQFACSAGKAVLYTMLIFNIAVSLGVTESSVAALLGTAGVAIGLALQGGLANLAGGVLLLVFKPFVVGDYIIQNQQNGCEGTVARIEMCYTTLLSIDNKKIVVPNGTLSNSTIINVTAKETRKLEIKVGISYESNIQKAKEILEKILLEDPDTQGDRSEMVVFVDQLADSAVIMGLRVWVPTDSYWPVKWRLNQKIKEEFDAQGIVIPYNQMDIYVHHKDQT</sequence>
<comment type="subcellular location">
    <subcellularLocation>
        <location evidence="1">Cell membrane</location>
        <topology evidence="1">Multi-pass membrane protein</topology>
    </subcellularLocation>
</comment>
<evidence type="ECO:0000313" key="11">
    <source>
        <dbReference type="Proteomes" id="UP001549106"/>
    </source>
</evidence>
<keyword evidence="3" id="KW-1003">Cell membrane</keyword>
<dbReference type="EMBL" id="JBEPMJ010000013">
    <property type="protein sequence ID" value="MET3750700.1"/>
    <property type="molecule type" value="Genomic_DNA"/>
</dbReference>
<evidence type="ECO:0000256" key="1">
    <source>
        <dbReference type="ARBA" id="ARBA00004651"/>
    </source>
</evidence>
<keyword evidence="6 7" id="KW-0472">Membrane</keyword>
<evidence type="ECO:0000259" key="8">
    <source>
        <dbReference type="Pfam" id="PF00924"/>
    </source>
</evidence>
<dbReference type="Gene3D" id="1.10.287.1260">
    <property type="match status" value="1"/>
</dbReference>
<proteinExistence type="inferred from homology"/>
<feature type="transmembrane region" description="Helical" evidence="7">
    <location>
        <begin position="87"/>
        <end position="109"/>
    </location>
</feature>
<organism evidence="10 11">
    <name type="scientific">Blautia caecimuris</name>
    <dbReference type="NCBI Taxonomy" id="1796615"/>
    <lineage>
        <taxon>Bacteria</taxon>
        <taxon>Bacillati</taxon>
        <taxon>Bacillota</taxon>
        <taxon>Clostridia</taxon>
        <taxon>Lachnospirales</taxon>
        <taxon>Lachnospiraceae</taxon>
        <taxon>Blautia</taxon>
    </lineage>
</organism>
<reference evidence="10 11" key="1">
    <citation type="submission" date="2024-06" db="EMBL/GenBank/DDBJ databases">
        <title>Genomic Encyclopedia of Type Strains, Phase IV (KMG-IV): sequencing the most valuable type-strain genomes for metagenomic binning, comparative biology and taxonomic classification.</title>
        <authorList>
            <person name="Goeker M."/>
        </authorList>
    </citation>
    <scope>NUCLEOTIDE SEQUENCE [LARGE SCALE GENOMIC DNA]</scope>
    <source>
        <strain evidence="10 11">DSM 29492</strain>
    </source>
</reference>
<dbReference type="Gene3D" id="3.30.70.100">
    <property type="match status" value="1"/>
</dbReference>
<evidence type="ECO:0000256" key="5">
    <source>
        <dbReference type="ARBA" id="ARBA00022989"/>
    </source>
</evidence>
<dbReference type="Pfam" id="PF21082">
    <property type="entry name" value="MS_channel_3rd"/>
    <property type="match status" value="1"/>
</dbReference>
<dbReference type="PANTHER" id="PTHR30221">
    <property type="entry name" value="SMALL-CONDUCTANCE MECHANOSENSITIVE CHANNEL"/>
    <property type="match status" value="1"/>
</dbReference>
<dbReference type="SUPFAM" id="SSF82689">
    <property type="entry name" value="Mechanosensitive channel protein MscS (YggB), C-terminal domain"/>
    <property type="match status" value="1"/>
</dbReference>
<dbReference type="PANTHER" id="PTHR30221:SF1">
    <property type="entry name" value="SMALL-CONDUCTANCE MECHANOSENSITIVE CHANNEL"/>
    <property type="match status" value="1"/>
</dbReference>
<evidence type="ECO:0000256" key="7">
    <source>
        <dbReference type="SAM" id="Phobius"/>
    </source>
</evidence>
<dbReference type="InterPro" id="IPR045275">
    <property type="entry name" value="MscS_archaea/bacteria_type"/>
</dbReference>
<evidence type="ECO:0000259" key="9">
    <source>
        <dbReference type="Pfam" id="PF21082"/>
    </source>
</evidence>
<evidence type="ECO:0000313" key="10">
    <source>
        <dbReference type="EMBL" id="MET3750700.1"/>
    </source>
</evidence>
<dbReference type="Gene3D" id="2.30.30.60">
    <property type="match status" value="1"/>
</dbReference>
<keyword evidence="4 7" id="KW-0812">Transmembrane</keyword>
<accession>A0ABV2M2J6</accession>
<dbReference type="InterPro" id="IPR011014">
    <property type="entry name" value="MscS_channel_TM-2"/>
</dbReference>
<dbReference type="Pfam" id="PF00924">
    <property type="entry name" value="MS_channel_2nd"/>
    <property type="match status" value="1"/>
</dbReference>
<dbReference type="Proteomes" id="UP001549106">
    <property type="component" value="Unassembled WGS sequence"/>
</dbReference>
<feature type="transmembrane region" description="Helical" evidence="7">
    <location>
        <begin position="121"/>
        <end position="149"/>
    </location>
</feature>
<feature type="transmembrane region" description="Helical" evidence="7">
    <location>
        <begin position="43"/>
        <end position="67"/>
    </location>
</feature>
<dbReference type="InterPro" id="IPR023408">
    <property type="entry name" value="MscS_beta-dom_sf"/>
</dbReference>
<dbReference type="InterPro" id="IPR011066">
    <property type="entry name" value="MscS_channel_C_sf"/>
</dbReference>
<dbReference type="InterPro" id="IPR006685">
    <property type="entry name" value="MscS_channel_2nd"/>
</dbReference>
<dbReference type="SUPFAM" id="SSF82861">
    <property type="entry name" value="Mechanosensitive channel protein MscS (YggB), transmembrane region"/>
    <property type="match status" value="1"/>
</dbReference>
<dbReference type="PROSITE" id="PS01246">
    <property type="entry name" value="UPF0003"/>
    <property type="match status" value="1"/>
</dbReference>
<feature type="domain" description="Mechanosensitive ion channel MscS C-terminal" evidence="9">
    <location>
        <begin position="212"/>
        <end position="294"/>
    </location>
</feature>
<gene>
    <name evidence="10" type="ORF">ABID24_001953</name>
</gene>
<evidence type="ECO:0000256" key="2">
    <source>
        <dbReference type="ARBA" id="ARBA00008017"/>
    </source>
</evidence>
<evidence type="ECO:0000256" key="4">
    <source>
        <dbReference type="ARBA" id="ARBA00022692"/>
    </source>
</evidence>
<name>A0ABV2M2J6_9FIRM</name>
<protein>
    <submittedName>
        <fullName evidence="10">Small conductance mechanosensitive channel</fullName>
    </submittedName>
</protein>
<keyword evidence="5 7" id="KW-1133">Transmembrane helix</keyword>
<evidence type="ECO:0000256" key="6">
    <source>
        <dbReference type="ARBA" id="ARBA00023136"/>
    </source>
</evidence>
<dbReference type="Pfam" id="PF05552">
    <property type="entry name" value="MS_channel_1st_1"/>
    <property type="match status" value="1"/>
</dbReference>
<comment type="caution">
    <text evidence="10">The sequence shown here is derived from an EMBL/GenBank/DDBJ whole genome shotgun (WGS) entry which is preliminary data.</text>
</comment>
<comment type="similarity">
    <text evidence="2">Belongs to the MscS (TC 1.A.23) family.</text>
</comment>
<dbReference type="InterPro" id="IPR008910">
    <property type="entry name" value="MSC_TM_helix"/>
</dbReference>